<accession>A0ABV3ZVZ9</accession>
<comment type="similarity">
    <text evidence="1">Belongs to the outer membrane factor (OMF) (TC 1.B.17) family.</text>
</comment>
<dbReference type="Gene3D" id="1.20.1600.10">
    <property type="entry name" value="Outer membrane efflux proteins (OEP)"/>
    <property type="match status" value="1"/>
</dbReference>
<dbReference type="InterPro" id="IPR010131">
    <property type="entry name" value="MdtP/NodT-like"/>
</dbReference>
<proteinExistence type="inferred from homology"/>
<feature type="chain" id="PRO_5047301625" evidence="2">
    <location>
        <begin position="29"/>
        <end position="441"/>
    </location>
</feature>
<dbReference type="SUPFAM" id="SSF56954">
    <property type="entry name" value="Outer membrane efflux proteins (OEP)"/>
    <property type="match status" value="1"/>
</dbReference>
<protein>
    <submittedName>
        <fullName evidence="3">TolC family protein</fullName>
    </submittedName>
</protein>
<dbReference type="Proteomes" id="UP001561046">
    <property type="component" value="Unassembled WGS sequence"/>
</dbReference>
<comment type="caution">
    <text evidence="3">The sequence shown here is derived from an EMBL/GenBank/DDBJ whole genome shotgun (WGS) entry which is preliminary data.</text>
</comment>
<reference evidence="3 4" key="1">
    <citation type="journal article" date="2013" name="Int. J. Syst. Evol. Microbiol.">
        <title>Comamonas guangdongensis sp. nov., isolated from subterranean forest sediment, and emended description of the genus Comamonas.</title>
        <authorList>
            <person name="Zhang J."/>
            <person name="Wang Y."/>
            <person name="Zhou S."/>
            <person name="Wu C."/>
            <person name="He J."/>
            <person name="Li F."/>
        </authorList>
    </citation>
    <scope>NUCLEOTIDE SEQUENCE [LARGE SCALE GENOMIC DNA]</scope>
    <source>
        <strain evidence="3 4">CCTCC AB2011133</strain>
    </source>
</reference>
<dbReference type="RefSeq" id="WP_369338537.1">
    <property type="nucleotide sequence ID" value="NZ_JBFYGN010000010.1"/>
</dbReference>
<sequence>MQFSFPSLKRLALLLAALGLGGTALAQAAAQPAAAGLRFSDYLSAVEQHSLELQSQQQNVVSAQAGVGIAGIRPDPQLSLGAAREQVKTGLPRPLNSSYGLSVELETGGKRSARIRAARSQVKLAEAGVEGFRTQLFSDAAQDFTQACRDRQALERKEQTLKALSDVVKANEVRRKAGDIGTVEWRQSRVERDQFQADVTQARADAQTSRLALSVPLGRKLSEVFGSEELQCDFQPFANDKNIDVLVVQALQVRSDVRVAQATLDNARDNVGVAQANRWVNPTLAVGLTAIPATSAGVDAQGNAFDAGNRSRMLSVSVSMPIPFSRLNRGEVLQAEAAVTQAMLGLQQSQHKAEADVRSAYFRFAAAQENVERYRSNVLADAQRVLESIRLSYRHGQASLLELLSAQRSADDAYLGYLQADADLAKATVDLQLSIGQRPAL</sequence>
<keyword evidence="2" id="KW-0732">Signal</keyword>
<keyword evidence="4" id="KW-1185">Reference proteome</keyword>
<evidence type="ECO:0000256" key="1">
    <source>
        <dbReference type="ARBA" id="ARBA00007613"/>
    </source>
</evidence>
<name>A0ABV3ZVZ9_9BURK</name>
<evidence type="ECO:0000313" key="4">
    <source>
        <dbReference type="Proteomes" id="UP001561046"/>
    </source>
</evidence>
<dbReference type="EMBL" id="JBFYGN010000010">
    <property type="protein sequence ID" value="MEX8193339.1"/>
    <property type="molecule type" value="Genomic_DNA"/>
</dbReference>
<dbReference type="InterPro" id="IPR003423">
    <property type="entry name" value="OMP_efflux"/>
</dbReference>
<feature type="signal peptide" evidence="2">
    <location>
        <begin position="1"/>
        <end position="28"/>
    </location>
</feature>
<organism evidence="3 4">
    <name type="scientific">Comamonas guangdongensis</name>
    <dbReference type="NCBI Taxonomy" id="510515"/>
    <lineage>
        <taxon>Bacteria</taxon>
        <taxon>Pseudomonadati</taxon>
        <taxon>Pseudomonadota</taxon>
        <taxon>Betaproteobacteria</taxon>
        <taxon>Burkholderiales</taxon>
        <taxon>Comamonadaceae</taxon>
        <taxon>Comamonas</taxon>
    </lineage>
</organism>
<evidence type="ECO:0000256" key="2">
    <source>
        <dbReference type="SAM" id="SignalP"/>
    </source>
</evidence>
<dbReference type="PANTHER" id="PTHR30203">
    <property type="entry name" value="OUTER MEMBRANE CATION EFFLUX PROTEIN"/>
    <property type="match status" value="1"/>
</dbReference>
<dbReference type="PANTHER" id="PTHR30203:SF24">
    <property type="entry name" value="BLR4935 PROTEIN"/>
    <property type="match status" value="1"/>
</dbReference>
<evidence type="ECO:0000313" key="3">
    <source>
        <dbReference type="EMBL" id="MEX8193339.1"/>
    </source>
</evidence>
<gene>
    <name evidence="3" type="ORF">AB6724_10850</name>
</gene>
<dbReference type="Pfam" id="PF02321">
    <property type="entry name" value="OEP"/>
    <property type="match status" value="2"/>
</dbReference>